<dbReference type="HOGENOM" id="CLU_1364704_0_0_4"/>
<dbReference type="RefSeq" id="WP_003782989.1">
    <property type="nucleotide sequence ID" value="NZ_GL870929.1"/>
</dbReference>
<dbReference type="Proteomes" id="UP000004088">
    <property type="component" value="Unassembled WGS sequence"/>
</dbReference>
<protein>
    <recommendedName>
        <fullName evidence="3">SUKH-4 immunity protein</fullName>
    </recommendedName>
</protein>
<name>F0EZV2_9NEIS</name>
<dbReference type="Pfam" id="PF14435">
    <property type="entry name" value="SUKH-4"/>
    <property type="match status" value="1"/>
</dbReference>
<dbReference type="AlphaFoldDB" id="F0EZV2"/>
<organism evidence="1 2">
    <name type="scientific">Kingella denitrificans ATCC 33394</name>
    <dbReference type="NCBI Taxonomy" id="888741"/>
    <lineage>
        <taxon>Bacteria</taxon>
        <taxon>Pseudomonadati</taxon>
        <taxon>Pseudomonadota</taxon>
        <taxon>Betaproteobacteria</taxon>
        <taxon>Neisseriales</taxon>
        <taxon>Neisseriaceae</taxon>
        <taxon>Kingella</taxon>
    </lineage>
</organism>
<proteinExistence type="predicted"/>
<dbReference type="InterPro" id="IPR025851">
    <property type="entry name" value="SUKH-4"/>
</dbReference>
<comment type="caution">
    <text evidence="1">The sequence shown here is derived from an EMBL/GenBank/DDBJ whole genome shotgun (WGS) entry which is preliminary data.</text>
</comment>
<dbReference type="STRING" id="888741.HMPREF9098_1386"/>
<keyword evidence="2" id="KW-1185">Reference proteome</keyword>
<reference evidence="1 2" key="1">
    <citation type="submission" date="2011-01" db="EMBL/GenBank/DDBJ databases">
        <authorList>
            <person name="Muzny D."/>
            <person name="Qin X."/>
            <person name="Deng J."/>
            <person name="Jiang H."/>
            <person name="Liu Y."/>
            <person name="Qu J."/>
            <person name="Song X.-Z."/>
            <person name="Zhang L."/>
            <person name="Thornton R."/>
            <person name="Coyle M."/>
            <person name="Francisco L."/>
            <person name="Jackson L."/>
            <person name="Javaid M."/>
            <person name="Korchina V."/>
            <person name="Kovar C."/>
            <person name="Mata R."/>
            <person name="Mathew T."/>
            <person name="Ngo R."/>
            <person name="Nguyen L."/>
            <person name="Nguyen N."/>
            <person name="Okwuonu G."/>
            <person name="Ongeri F."/>
            <person name="Pham C."/>
            <person name="Simmons D."/>
            <person name="Wilczek-Boney K."/>
            <person name="Hale W."/>
            <person name="Jakkamsetti A."/>
            <person name="Pham P."/>
            <person name="Ruth R."/>
            <person name="San Lucas F."/>
            <person name="Warren J."/>
            <person name="Zhang J."/>
            <person name="Zhao Z."/>
            <person name="Zhou C."/>
            <person name="Zhu D."/>
            <person name="Lee S."/>
            <person name="Bess C."/>
            <person name="Blankenburg K."/>
            <person name="Forbes L."/>
            <person name="Fu Q."/>
            <person name="Gubbala S."/>
            <person name="Hirani K."/>
            <person name="Jayaseelan J.C."/>
            <person name="Lara F."/>
            <person name="Munidasa M."/>
            <person name="Palculict T."/>
            <person name="Patil S."/>
            <person name="Pu L.-L."/>
            <person name="Saada N."/>
            <person name="Tang L."/>
            <person name="Weissenberger G."/>
            <person name="Zhu Y."/>
            <person name="Hemphill L."/>
            <person name="Shang Y."/>
            <person name="Youmans B."/>
            <person name="Ayvaz T."/>
            <person name="Ross M."/>
            <person name="Santibanez J."/>
            <person name="Aqrawi P."/>
            <person name="Gross S."/>
            <person name="Joshi V."/>
            <person name="Fowler G."/>
            <person name="Nazareth L."/>
            <person name="Reid J."/>
            <person name="Worley K."/>
            <person name="Petrosino J."/>
            <person name="Highlander S."/>
            <person name="Gibbs R."/>
        </authorList>
    </citation>
    <scope>NUCLEOTIDE SEQUENCE [LARGE SCALE GENOMIC DNA]</scope>
    <source>
        <strain evidence="1 2">ATCC 33394</strain>
    </source>
</reference>
<dbReference type="EMBL" id="AEWV01000022">
    <property type="protein sequence ID" value="EGC17131.1"/>
    <property type="molecule type" value="Genomic_DNA"/>
</dbReference>
<evidence type="ECO:0000313" key="2">
    <source>
        <dbReference type="Proteomes" id="UP000004088"/>
    </source>
</evidence>
<evidence type="ECO:0000313" key="1">
    <source>
        <dbReference type="EMBL" id="EGC17131.1"/>
    </source>
</evidence>
<accession>F0EZV2</accession>
<evidence type="ECO:0008006" key="3">
    <source>
        <dbReference type="Google" id="ProtNLM"/>
    </source>
</evidence>
<gene>
    <name evidence="1" type="ORF">HMPREF9098_1386</name>
</gene>
<sequence>MQLDTEDIACLEKLGFIVEPALPADKKSRFKQIVQNPFIHLEDIRFWGVKFVRFPDQQRRLIHERSIYWCFGKMPDGYFALCEKDGSVCLISSDNIRTPISYVNGSLHTFSVCCHWFLSCIHRLIAERRMLPDSAGDDAVCAIEERIGSEFVEIVRRTDPAALDDNTAGLFWDETCGRLMEAELGFHLPNFSLSDCFDLA</sequence>